<gene>
    <name evidence="3" type="ORF">ODALV1_LOCUS7254</name>
</gene>
<evidence type="ECO:0000256" key="2">
    <source>
        <dbReference type="SAM" id="Phobius"/>
    </source>
</evidence>
<evidence type="ECO:0000313" key="4">
    <source>
        <dbReference type="Proteomes" id="UP001642540"/>
    </source>
</evidence>
<comment type="caution">
    <text evidence="3">The sequence shown here is derived from an EMBL/GenBank/DDBJ whole genome shotgun (WGS) entry which is preliminary data.</text>
</comment>
<keyword evidence="2" id="KW-0472">Membrane</keyword>
<organism evidence="3 4">
    <name type="scientific">Orchesella dallaii</name>
    <dbReference type="NCBI Taxonomy" id="48710"/>
    <lineage>
        <taxon>Eukaryota</taxon>
        <taxon>Metazoa</taxon>
        <taxon>Ecdysozoa</taxon>
        <taxon>Arthropoda</taxon>
        <taxon>Hexapoda</taxon>
        <taxon>Collembola</taxon>
        <taxon>Entomobryomorpha</taxon>
        <taxon>Entomobryoidea</taxon>
        <taxon>Orchesellidae</taxon>
        <taxon>Orchesellinae</taxon>
        <taxon>Orchesella</taxon>
    </lineage>
</organism>
<dbReference type="Proteomes" id="UP001642540">
    <property type="component" value="Unassembled WGS sequence"/>
</dbReference>
<keyword evidence="2" id="KW-1133">Transmembrane helix</keyword>
<feature type="transmembrane region" description="Helical" evidence="2">
    <location>
        <begin position="267"/>
        <end position="293"/>
    </location>
</feature>
<evidence type="ECO:0000313" key="3">
    <source>
        <dbReference type="EMBL" id="CAL8089084.1"/>
    </source>
</evidence>
<dbReference type="EMBL" id="CAXLJM020000023">
    <property type="protein sequence ID" value="CAL8089084.1"/>
    <property type="molecule type" value="Genomic_DNA"/>
</dbReference>
<feature type="transmembrane region" description="Helical" evidence="2">
    <location>
        <begin position="93"/>
        <end position="117"/>
    </location>
</feature>
<feature type="transmembrane region" description="Helical" evidence="2">
    <location>
        <begin position="62"/>
        <end position="81"/>
    </location>
</feature>
<feature type="region of interest" description="Disordered" evidence="1">
    <location>
        <begin position="232"/>
        <end position="257"/>
    </location>
</feature>
<feature type="region of interest" description="Disordered" evidence="1">
    <location>
        <begin position="128"/>
        <end position="154"/>
    </location>
</feature>
<name>A0ABP1Q4K2_9HEXA</name>
<evidence type="ECO:0000256" key="1">
    <source>
        <dbReference type="SAM" id="MobiDB-lite"/>
    </source>
</evidence>
<reference evidence="3 4" key="1">
    <citation type="submission" date="2024-08" db="EMBL/GenBank/DDBJ databases">
        <authorList>
            <person name="Cucini C."/>
            <person name="Frati F."/>
        </authorList>
    </citation>
    <scope>NUCLEOTIDE SEQUENCE [LARGE SCALE GENOMIC DNA]</scope>
</reference>
<proteinExistence type="predicted"/>
<accession>A0ABP1Q4K2</accession>
<protein>
    <submittedName>
        <fullName evidence="3">Uncharacterized protein</fullName>
    </submittedName>
</protein>
<feature type="transmembrane region" description="Helical" evidence="2">
    <location>
        <begin position="7"/>
        <end position="29"/>
    </location>
</feature>
<sequence>MCKSVRGAAFFGSSLHLAFSFIFLFWFIFDTVISEININLWKCEPPEQKFSEIDPLAHYLNLLFKLLYFTGLCATGIYMFRGVEREKPQILKFATLAFIILQVLAVILFSVFFSIQWNVEPETDSLLPEPARLTSEGTEGAEGLPVSPNNTKGTCNCNTDPVPVPLSIDLVVPEASESESEIILSTVTPIISENVLAAPDINGTLTTTTTSIPAPALSELPVVNIVETTSTTTPAPALPLPPPVPISPSASPKSNKSKLPHNQLVSLVFQMCLVIFNGLGSVAYVIVLGIYMLKL</sequence>
<keyword evidence="2" id="KW-0812">Transmembrane</keyword>
<feature type="compositionally biased region" description="Pro residues" evidence="1">
    <location>
        <begin position="236"/>
        <end position="246"/>
    </location>
</feature>
<keyword evidence="4" id="KW-1185">Reference proteome</keyword>